<comment type="caution">
    <text evidence="2">The sequence shown here is derived from an EMBL/GenBank/DDBJ whole genome shotgun (WGS) entry which is preliminary data.</text>
</comment>
<feature type="domain" description="Putative plant transposon protein" evidence="1">
    <location>
        <begin position="35"/>
        <end position="144"/>
    </location>
</feature>
<protein>
    <recommendedName>
        <fullName evidence="1">Putative plant transposon protein domain-containing protein</fullName>
    </recommendedName>
</protein>
<organism evidence="2 3">
    <name type="scientific">Gossypium arboreum</name>
    <name type="common">Tree cotton</name>
    <name type="synonym">Gossypium nanking</name>
    <dbReference type="NCBI Taxonomy" id="29729"/>
    <lineage>
        <taxon>Eukaryota</taxon>
        <taxon>Viridiplantae</taxon>
        <taxon>Streptophyta</taxon>
        <taxon>Embryophyta</taxon>
        <taxon>Tracheophyta</taxon>
        <taxon>Spermatophyta</taxon>
        <taxon>Magnoliopsida</taxon>
        <taxon>eudicotyledons</taxon>
        <taxon>Gunneridae</taxon>
        <taxon>Pentapetalae</taxon>
        <taxon>rosids</taxon>
        <taxon>malvids</taxon>
        <taxon>Malvales</taxon>
        <taxon>Malvaceae</taxon>
        <taxon>Malvoideae</taxon>
        <taxon>Gossypium</taxon>
    </lineage>
</organism>
<reference evidence="2 3" key="1">
    <citation type="submission" date="2023-03" db="EMBL/GenBank/DDBJ databases">
        <title>WGS of Gossypium arboreum.</title>
        <authorList>
            <person name="Yu D."/>
        </authorList>
    </citation>
    <scope>NUCLEOTIDE SEQUENCE [LARGE SCALE GENOMIC DNA]</scope>
    <source>
        <tissue evidence="2">Leaf</tissue>
    </source>
</reference>
<gene>
    <name evidence="2" type="ORF">PVK06_026791</name>
</gene>
<proteinExistence type="predicted"/>
<evidence type="ECO:0000313" key="3">
    <source>
        <dbReference type="Proteomes" id="UP001358586"/>
    </source>
</evidence>
<dbReference type="EMBL" id="JARKNE010000008">
    <property type="protein sequence ID" value="KAK5811457.1"/>
    <property type="molecule type" value="Genomic_DNA"/>
</dbReference>
<dbReference type="InterPro" id="IPR046796">
    <property type="entry name" value="Transposase_32_dom"/>
</dbReference>
<accession>A0ABR0NYP2</accession>
<dbReference type="Proteomes" id="UP001358586">
    <property type="component" value="Chromosome 8"/>
</dbReference>
<dbReference type="Pfam" id="PF20167">
    <property type="entry name" value="Transposase_32"/>
    <property type="match status" value="1"/>
</dbReference>
<keyword evidence="3" id="KW-1185">Reference proteome</keyword>
<evidence type="ECO:0000259" key="1">
    <source>
        <dbReference type="Pfam" id="PF20167"/>
    </source>
</evidence>
<sequence>MLYVCTLKMFYGKFFENFMPMSILQIPLLSTNTAEGLAQVLDNLCIEGKQWSISNQECYTVQRALLKPIGKIWYHLLWSRLMSSPHNTIVSKERMLLLHSIIKGIRINDGRLLFQKVHRCAEKNAGSLNFPSLITTLYRTVRVPLNKDEDISPNKGGLSRTIFAKI</sequence>
<name>A0ABR0NYP2_GOSAR</name>
<evidence type="ECO:0000313" key="2">
    <source>
        <dbReference type="EMBL" id="KAK5811457.1"/>
    </source>
</evidence>